<reference evidence="2 3" key="2">
    <citation type="submission" date="2020-07" db="EMBL/GenBank/DDBJ databases">
        <title>Genome of starter culture bacteria Kocuria salsicia reveals its technological properties and safety for usage in meat industry.</title>
        <authorList>
            <person name="Michael M."/>
            <person name="Konstantin K."/>
            <person name="Evgenii K."/>
            <person name="Galina S."/>
            <person name="Oksana K."/>
            <person name="Andrei L."/>
        </authorList>
    </citation>
    <scope>NUCLEOTIDE SEQUENCE [LARGE SCALE GENOMIC DNA]</scope>
    <source>
        <strain evidence="2 3">80</strain>
    </source>
</reference>
<evidence type="ECO:0000313" key="2">
    <source>
        <dbReference type="EMBL" id="QMS57001.1"/>
    </source>
</evidence>
<proteinExistence type="predicted"/>
<dbReference type="RefSeq" id="WP_238694019.1">
    <property type="nucleotide sequence ID" value="NZ_CP059343.1"/>
</dbReference>
<organism evidence="2 3">
    <name type="scientific">Kocuria varians</name>
    <name type="common">Micrococcus varians</name>
    <dbReference type="NCBI Taxonomy" id="1272"/>
    <lineage>
        <taxon>Bacteria</taxon>
        <taxon>Bacillati</taxon>
        <taxon>Actinomycetota</taxon>
        <taxon>Actinomycetes</taxon>
        <taxon>Micrococcales</taxon>
        <taxon>Micrococcaceae</taxon>
        <taxon>Kocuria</taxon>
    </lineage>
</organism>
<accession>A0A7D7Q3C5</accession>
<evidence type="ECO:0000313" key="3">
    <source>
        <dbReference type="Proteomes" id="UP000216825"/>
    </source>
</evidence>
<dbReference type="KEGG" id="kvr:CIB50_0001726"/>
<sequence length="176" mass="18509">MGARSTTGEAARAATVEEIFTGGLKDMTRAAATVKAAVSVAELTALNRVMGGTGSVEAFERELVTRVCVGARAWLDELGGHELTRDQRRRWNAAVRRVNRFVPRGGVTMTCTVLASLNQSRDLLDDPHLLKTALVAAAAHGPATAVPRVAAPAQQQPATQGTGAQRSREQLAPSGV</sequence>
<feature type="compositionally biased region" description="Low complexity" evidence="1">
    <location>
        <begin position="146"/>
        <end position="165"/>
    </location>
</feature>
<feature type="region of interest" description="Disordered" evidence="1">
    <location>
        <begin position="146"/>
        <end position="176"/>
    </location>
</feature>
<reference evidence="3" key="1">
    <citation type="submission" date="2017-08" db="EMBL/GenBank/DDBJ databases">
        <title>Draft Genome Sequence of Kocuria varians 80.</title>
        <authorList>
            <person name="Minaev M."/>
            <person name="Kurbakov K.A."/>
            <person name="Solodovnikova G.I."/>
            <person name="Kuznetsova O.A."/>
            <person name="Lisitsyn A.B."/>
        </authorList>
    </citation>
    <scope>NUCLEOTIDE SEQUENCE [LARGE SCALE GENOMIC DNA]</scope>
    <source>
        <strain evidence="3">80</strain>
    </source>
</reference>
<gene>
    <name evidence="2" type="ORF">CIB50_0001726</name>
</gene>
<name>A0A7D7Q3C5_KOCVA</name>
<dbReference type="EMBL" id="CP059343">
    <property type="protein sequence ID" value="QMS57001.1"/>
    <property type="molecule type" value="Genomic_DNA"/>
</dbReference>
<dbReference type="Proteomes" id="UP000216825">
    <property type="component" value="Chromosome"/>
</dbReference>
<keyword evidence="3" id="KW-1185">Reference proteome</keyword>
<evidence type="ECO:0000256" key="1">
    <source>
        <dbReference type="SAM" id="MobiDB-lite"/>
    </source>
</evidence>
<dbReference type="AlphaFoldDB" id="A0A7D7Q3C5"/>
<protein>
    <submittedName>
        <fullName evidence="2">Uncharacterized protein</fullName>
    </submittedName>
</protein>